<proteinExistence type="predicted"/>
<keyword evidence="4" id="KW-1185">Reference proteome</keyword>
<evidence type="ECO:0000313" key="3">
    <source>
        <dbReference type="EMBL" id="MBD8505368.1"/>
    </source>
</evidence>
<dbReference type="EMBL" id="JACYWE010000001">
    <property type="protein sequence ID" value="MBD8505368.1"/>
    <property type="molecule type" value="Genomic_DNA"/>
</dbReference>
<dbReference type="AlphaFoldDB" id="A0A927PK67"/>
<comment type="caution">
    <text evidence="3">The sequence shown here is derived from an EMBL/GenBank/DDBJ whole genome shotgun (WGS) entry which is preliminary data.</text>
</comment>
<reference evidence="3" key="1">
    <citation type="submission" date="2020-09" db="EMBL/GenBank/DDBJ databases">
        <title>Hoyosella lacisalsi sp. nov., a halotolerant actinobacterium isolated from soil of Lake Gudzhirganskoe.</title>
        <authorList>
            <person name="Yang Q."/>
            <person name="Guo P.Y."/>
            <person name="Liu S.W."/>
            <person name="Li F.N."/>
            <person name="Sun C.H."/>
        </authorList>
    </citation>
    <scope>NUCLEOTIDE SEQUENCE</scope>
    <source>
        <strain evidence="3">G463</strain>
    </source>
</reference>
<keyword evidence="1" id="KW-1133">Transmembrane helix</keyword>
<evidence type="ECO:0000259" key="2">
    <source>
        <dbReference type="Pfam" id="PF13399"/>
    </source>
</evidence>
<accession>A0A927PK67</accession>
<dbReference type="Proteomes" id="UP000642993">
    <property type="component" value="Unassembled WGS sequence"/>
</dbReference>
<organism evidence="3 4">
    <name type="scientific">Lolliginicoccus lacisalsi</name>
    <dbReference type="NCBI Taxonomy" id="2742202"/>
    <lineage>
        <taxon>Bacteria</taxon>
        <taxon>Bacillati</taxon>
        <taxon>Actinomycetota</taxon>
        <taxon>Actinomycetes</taxon>
        <taxon>Mycobacteriales</taxon>
        <taxon>Hoyosellaceae</taxon>
        <taxon>Lolliginicoccus</taxon>
    </lineage>
</organism>
<dbReference type="Gene3D" id="3.30.70.2390">
    <property type="match status" value="1"/>
</dbReference>
<protein>
    <submittedName>
        <fullName evidence="3">Envelope integrity protein Cei</fullName>
    </submittedName>
</protein>
<name>A0A927PK67_9ACTN</name>
<dbReference type="Pfam" id="PF13399">
    <property type="entry name" value="LytR_C"/>
    <property type="match status" value="1"/>
</dbReference>
<sequence>MVSQITEAHSTDPNGRPYKHRRRIPALVVLILLLGAVAVVWTRAVSLEEPPVNAIDCPAPPPGGPELGEPFSRNELAQVPPAPLRLTQVRVYNANGEVGQASAVAAQLSELGYQPAADVQAGNDPLYTDQNMQCHGQIRFGPEGRAAASALWLAAPCVELIEDARPDNTVDLALGTYFGDISPTPEGEAVIQLLRSGDGGGPTTDLVEKARAALC</sequence>
<keyword evidence="1" id="KW-0812">Transmembrane</keyword>
<evidence type="ECO:0000313" key="4">
    <source>
        <dbReference type="Proteomes" id="UP000642993"/>
    </source>
</evidence>
<feature type="transmembrane region" description="Helical" evidence="1">
    <location>
        <begin position="24"/>
        <end position="41"/>
    </location>
</feature>
<gene>
    <name evidence="3" type="primary">cei</name>
    <name evidence="3" type="ORF">HT102_02550</name>
</gene>
<dbReference type="InterPro" id="IPR027381">
    <property type="entry name" value="LytR/CpsA/Psr_C"/>
</dbReference>
<feature type="domain" description="LytR/CpsA/Psr regulator C-terminal" evidence="2">
    <location>
        <begin position="87"/>
        <end position="178"/>
    </location>
</feature>
<keyword evidence="1" id="KW-0472">Membrane</keyword>
<evidence type="ECO:0000256" key="1">
    <source>
        <dbReference type="SAM" id="Phobius"/>
    </source>
</evidence>
<dbReference type="NCBIfam" id="NF035953">
    <property type="entry name" value="integrity_Cei"/>
    <property type="match status" value="1"/>
</dbReference>
<dbReference type="RefSeq" id="WP_192037814.1">
    <property type="nucleotide sequence ID" value="NZ_JACYWE010000001.1"/>
</dbReference>